<evidence type="ECO:0000313" key="2">
    <source>
        <dbReference type="RefSeq" id="XP_052126703.1"/>
    </source>
</evidence>
<sequence length="199" mass="22940">MSEVDLWCLVEVCQKSEFWIAPSDAFLSRAVNFDRIHFRTGHPSGGRYYVELNHGDSHRVMRVDHSTGKRPSAVQYCLLHYVSENREEVFEFVHIALHMARTLCISEVDEQEVANWMKPTCLTHRHHSSVCADTEPFTGPLGLWQLAECVTSLRALARRYVTYRREFNEKLLVYIPAKDDETLACFGGQYCACLHDSKV</sequence>
<keyword evidence="1" id="KW-1185">Reference proteome</keyword>
<dbReference type="AlphaFoldDB" id="A0A9C6UEP4"/>
<dbReference type="Proteomes" id="UP000504606">
    <property type="component" value="Unplaced"/>
</dbReference>
<gene>
    <name evidence="2" type="primary">LOC113205999</name>
</gene>
<protein>
    <submittedName>
        <fullName evidence="2">Uncharacterized protein LOC113205999</fullName>
    </submittedName>
</protein>
<dbReference type="KEGG" id="foc:113205999"/>
<evidence type="ECO:0000313" key="1">
    <source>
        <dbReference type="Proteomes" id="UP000504606"/>
    </source>
</evidence>
<dbReference type="GeneID" id="113205999"/>
<organism evidence="1 2">
    <name type="scientific">Frankliniella occidentalis</name>
    <name type="common">Western flower thrips</name>
    <name type="synonym">Euthrips occidentalis</name>
    <dbReference type="NCBI Taxonomy" id="133901"/>
    <lineage>
        <taxon>Eukaryota</taxon>
        <taxon>Metazoa</taxon>
        <taxon>Ecdysozoa</taxon>
        <taxon>Arthropoda</taxon>
        <taxon>Hexapoda</taxon>
        <taxon>Insecta</taxon>
        <taxon>Pterygota</taxon>
        <taxon>Neoptera</taxon>
        <taxon>Paraneoptera</taxon>
        <taxon>Thysanoptera</taxon>
        <taxon>Terebrantia</taxon>
        <taxon>Thripoidea</taxon>
        <taxon>Thripidae</taxon>
        <taxon>Frankliniella</taxon>
    </lineage>
</organism>
<accession>A0A9C6UEP4</accession>
<name>A0A9C6UEP4_FRAOC</name>
<proteinExistence type="predicted"/>
<reference evidence="2" key="1">
    <citation type="submission" date="2025-08" db="UniProtKB">
        <authorList>
            <consortium name="RefSeq"/>
        </authorList>
    </citation>
    <scope>IDENTIFICATION</scope>
    <source>
        <tissue evidence="2">Whole organism</tissue>
    </source>
</reference>
<dbReference type="RefSeq" id="XP_052126703.1">
    <property type="nucleotide sequence ID" value="XM_052270743.1"/>
</dbReference>